<gene>
    <name evidence="1" type="ORF">C7999DRAFT_44981</name>
</gene>
<proteinExistence type="predicted"/>
<comment type="caution">
    <text evidence="1">The sequence shown here is derived from an EMBL/GenBank/DDBJ whole genome shotgun (WGS) entry which is preliminary data.</text>
</comment>
<reference evidence="1" key="2">
    <citation type="submission" date="2023-05" db="EMBL/GenBank/DDBJ databases">
        <authorList>
            <consortium name="Lawrence Berkeley National Laboratory"/>
            <person name="Steindorff A."/>
            <person name="Hensen N."/>
            <person name="Bonometti L."/>
            <person name="Westerberg I."/>
            <person name="Brannstrom I.O."/>
            <person name="Guillou S."/>
            <person name="Cros-Aarteil S."/>
            <person name="Calhoun S."/>
            <person name="Haridas S."/>
            <person name="Kuo A."/>
            <person name="Mondo S."/>
            <person name="Pangilinan J."/>
            <person name="Riley R."/>
            <person name="Labutti K."/>
            <person name="Andreopoulos B."/>
            <person name="Lipzen A."/>
            <person name="Chen C."/>
            <person name="Yanf M."/>
            <person name="Daum C."/>
            <person name="Ng V."/>
            <person name="Clum A."/>
            <person name="Ohm R."/>
            <person name="Martin F."/>
            <person name="Silar P."/>
            <person name="Natvig D."/>
            <person name="Lalanne C."/>
            <person name="Gautier V."/>
            <person name="Ament-Velasquez S.L."/>
            <person name="Kruys A."/>
            <person name="Hutchinson M.I."/>
            <person name="Powell A.J."/>
            <person name="Barry K."/>
            <person name="Miller A.N."/>
            <person name="Grigoriev I.V."/>
            <person name="Debuchy R."/>
            <person name="Gladieux P."/>
            <person name="Thoren M.H."/>
            <person name="Johannesson H."/>
        </authorList>
    </citation>
    <scope>NUCLEOTIDE SEQUENCE</scope>
    <source>
        <strain evidence="1">CBS 359.72</strain>
    </source>
</reference>
<dbReference type="EMBL" id="MU857871">
    <property type="protein sequence ID" value="KAK4243134.1"/>
    <property type="molecule type" value="Genomic_DNA"/>
</dbReference>
<name>A0AAN7CJE8_9PEZI</name>
<keyword evidence="2" id="KW-1185">Reference proteome</keyword>
<protein>
    <submittedName>
        <fullName evidence="1">Uncharacterized protein</fullName>
    </submittedName>
</protein>
<sequence>MSRALRNLGRAVRNAVAEGVDQLEAHSRYYPQQTQQVPRHDVYPYQGYYYDNNNNMDQNPLYTHFPPPYQQQVQEPPHSWPLLVNCDKKTPTSTFACLLDAIFALAQPLDSRLAAVYDELSYPPQDNLQFLLFRDAQVSGDSNKTRVNEGMQLVWRIFGLDYATTTAGEEGGGVPGLTRQGFHTMMVRDAVIYPHGQAVAYNALLDKHRGRLSALAGCDFPAGEIGVECFMPEGVLVTGDIETQRDYKERQELWAREYRARFPPVQCQEGVGVPGNLMENAEGWALAMQVQTFKNDMTMDSLTTGYAVPDGWGGYFYHYTGGLNW</sequence>
<evidence type="ECO:0000313" key="2">
    <source>
        <dbReference type="Proteomes" id="UP001303647"/>
    </source>
</evidence>
<organism evidence="1 2">
    <name type="scientific">Corynascus novoguineensis</name>
    <dbReference type="NCBI Taxonomy" id="1126955"/>
    <lineage>
        <taxon>Eukaryota</taxon>
        <taxon>Fungi</taxon>
        <taxon>Dikarya</taxon>
        <taxon>Ascomycota</taxon>
        <taxon>Pezizomycotina</taxon>
        <taxon>Sordariomycetes</taxon>
        <taxon>Sordariomycetidae</taxon>
        <taxon>Sordariales</taxon>
        <taxon>Chaetomiaceae</taxon>
        <taxon>Corynascus</taxon>
    </lineage>
</organism>
<evidence type="ECO:0000313" key="1">
    <source>
        <dbReference type="EMBL" id="KAK4243134.1"/>
    </source>
</evidence>
<dbReference type="Proteomes" id="UP001303647">
    <property type="component" value="Unassembled WGS sequence"/>
</dbReference>
<reference evidence="1" key="1">
    <citation type="journal article" date="2023" name="Mol. Phylogenet. Evol.">
        <title>Genome-scale phylogeny and comparative genomics of the fungal order Sordariales.</title>
        <authorList>
            <person name="Hensen N."/>
            <person name="Bonometti L."/>
            <person name="Westerberg I."/>
            <person name="Brannstrom I.O."/>
            <person name="Guillou S."/>
            <person name="Cros-Aarteil S."/>
            <person name="Calhoun S."/>
            <person name="Haridas S."/>
            <person name="Kuo A."/>
            <person name="Mondo S."/>
            <person name="Pangilinan J."/>
            <person name="Riley R."/>
            <person name="LaButti K."/>
            <person name="Andreopoulos B."/>
            <person name="Lipzen A."/>
            <person name="Chen C."/>
            <person name="Yan M."/>
            <person name="Daum C."/>
            <person name="Ng V."/>
            <person name="Clum A."/>
            <person name="Steindorff A."/>
            <person name="Ohm R.A."/>
            <person name="Martin F."/>
            <person name="Silar P."/>
            <person name="Natvig D.O."/>
            <person name="Lalanne C."/>
            <person name="Gautier V."/>
            <person name="Ament-Velasquez S.L."/>
            <person name="Kruys A."/>
            <person name="Hutchinson M.I."/>
            <person name="Powell A.J."/>
            <person name="Barry K."/>
            <person name="Miller A.N."/>
            <person name="Grigoriev I.V."/>
            <person name="Debuchy R."/>
            <person name="Gladieux P."/>
            <person name="Hiltunen Thoren M."/>
            <person name="Johannesson H."/>
        </authorList>
    </citation>
    <scope>NUCLEOTIDE SEQUENCE</scope>
    <source>
        <strain evidence="1">CBS 359.72</strain>
    </source>
</reference>
<dbReference type="AlphaFoldDB" id="A0AAN7CJE8"/>
<accession>A0AAN7CJE8</accession>